<feature type="transmembrane region" description="Helical" evidence="2">
    <location>
        <begin position="112"/>
        <end position="131"/>
    </location>
</feature>
<keyword evidence="2" id="KW-0812">Transmembrane</keyword>
<reference evidence="3 4" key="1">
    <citation type="submission" date="2020-03" db="EMBL/GenBank/DDBJ databases">
        <title>WGS of actinomycetes isolated from Thailand.</title>
        <authorList>
            <person name="Thawai C."/>
        </authorList>
    </citation>
    <scope>NUCLEOTIDE SEQUENCE [LARGE SCALE GENOMIC DNA]</scope>
    <source>
        <strain evidence="3 4">PRB2-1</strain>
    </source>
</reference>
<evidence type="ECO:0000256" key="1">
    <source>
        <dbReference type="SAM" id="MobiDB-lite"/>
    </source>
</evidence>
<keyword evidence="4" id="KW-1185">Reference proteome</keyword>
<evidence type="ECO:0000256" key="2">
    <source>
        <dbReference type="SAM" id="Phobius"/>
    </source>
</evidence>
<dbReference type="Proteomes" id="UP000734511">
    <property type="component" value="Unassembled WGS sequence"/>
</dbReference>
<dbReference type="EMBL" id="JAATEJ010000019">
    <property type="protein sequence ID" value="NJP46141.1"/>
    <property type="molecule type" value="Genomic_DNA"/>
</dbReference>
<gene>
    <name evidence="3" type="ORF">HCN08_22430</name>
</gene>
<keyword evidence="2" id="KW-1133">Transmembrane helix</keyword>
<feature type="transmembrane region" description="Helical" evidence="2">
    <location>
        <begin position="36"/>
        <end position="56"/>
    </location>
</feature>
<accession>A0ABX0ZX25</accession>
<evidence type="ECO:0000313" key="3">
    <source>
        <dbReference type="EMBL" id="NJP46141.1"/>
    </source>
</evidence>
<evidence type="ECO:0000313" key="4">
    <source>
        <dbReference type="Proteomes" id="UP000734511"/>
    </source>
</evidence>
<dbReference type="RefSeq" id="WP_167984988.1">
    <property type="nucleotide sequence ID" value="NZ_JAATEJ010000019.1"/>
</dbReference>
<proteinExistence type="predicted"/>
<feature type="region of interest" description="Disordered" evidence="1">
    <location>
        <begin position="1"/>
        <end position="23"/>
    </location>
</feature>
<organism evidence="3 4">
    <name type="scientific">Actinacidiphila epipremni</name>
    <dbReference type="NCBI Taxonomy" id="2053013"/>
    <lineage>
        <taxon>Bacteria</taxon>
        <taxon>Bacillati</taxon>
        <taxon>Actinomycetota</taxon>
        <taxon>Actinomycetes</taxon>
        <taxon>Kitasatosporales</taxon>
        <taxon>Streptomycetaceae</taxon>
        <taxon>Actinacidiphila</taxon>
    </lineage>
</organism>
<name>A0ABX0ZX25_9ACTN</name>
<feature type="compositionally biased region" description="Pro residues" evidence="1">
    <location>
        <begin position="1"/>
        <end position="15"/>
    </location>
</feature>
<comment type="caution">
    <text evidence="3">The sequence shown here is derived from an EMBL/GenBank/DDBJ whole genome shotgun (WGS) entry which is preliminary data.</text>
</comment>
<sequence>MTYEVPPPPGPPATPPKAGGRPGGSFDPASVNRLDWAILGIGLIVFIFSFFSYYTLDYSSIGLPFSKSYGAWHWDGGLFLAWFAMAFSVVAAGILALSIFAPTVSLPAAPRVLTLLAFGVSFVLYVIAIFAHDDFGDVLSHGFSFWLSLVLAGVGTVLALMRAQQTNTALPGPLAGLPRVGN</sequence>
<keyword evidence="2" id="KW-0472">Membrane</keyword>
<feature type="transmembrane region" description="Helical" evidence="2">
    <location>
        <begin position="76"/>
        <end position="100"/>
    </location>
</feature>
<protein>
    <submittedName>
        <fullName evidence="3">Uncharacterized protein</fullName>
    </submittedName>
</protein>
<feature type="transmembrane region" description="Helical" evidence="2">
    <location>
        <begin position="143"/>
        <end position="161"/>
    </location>
</feature>